<feature type="transmembrane region" description="Helical" evidence="2">
    <location>
        <begin position="609"/>
        <end position="629"/>
    </location>
</feature>
<feature type="transmembrane region" description="Helical" evidence="2">
    <location>
        <begin position="494"/>
        <end position="513"/>
    </location>
</feature>
<reference evidence="3" key="1">
    <citation type="journal article" date="2024" name="Gigascience">
        <title>Chromosome-level genome of the poultry shaft louse Menopon gallinae provides insight into the host-switching and adaptive evolution of parasitic lice.</title>
        <authorList>
            <person name="Xu Y."/>
            <person name="Ma L."/>
            <person name="Liu S."/>
            <person name="Liang Y."/>
            <person name="Liu Q."/>
            <person name="He Z."/>
            <person name="Tian L."/>
            <person name="Duan Y."/>
            <person name="Cai W."/>
            <person name="Li H."/>
            <person name="Song F."/>
        </authorList>
    </citation>
    <scope>NUCLEOTIDE SEQUENCE</scope>
    <source>
        <strain evidence="3">Cailab_2023a</strain>
    </source>
</reference>
<dbReference type="Gene3D" id="1.20.1250.20">
    <property type="entry name" value="MFS general substrate transporter like domains"/>
    <property type="match status" value="1"/>
</dbReference>
<accession>A0AAW2H9R0</accession>
<feature type="transmembrane region" description="Helical" evidence="2">
    <location>
        <begin position="583"/>
        <end position="603"/>
    </location>
</feature>
<dbReference type="PANTHER" id="PTHR19444">
    <property type="entry name" value="UNC-93 RELATED"/>
    <property type="match status" value="1"/>
</dbReference>
<organism evidence="3">
    <name type="scientific">Menopon gallinae</name>
    <name type="common">poultry shaft louse</name>
    <dbReference type="NCBI Taxonomy" id="328185"/>
    <lineage>
        <taxon>Eukaryota</taxon>
        <taxon>Metazoa</taxon>
        <taxon>Ecdysozoa</taxon>
        <taxon>Arthropoda</taxon>
        <taxon>Hexapoda</taxon>
        <taxon>Insecta</taxon>
        <taxon>Pterygota</taxon>
        <taxon>Neoptera</taxon>
        <taxon>Paraneoptera</taxon>
        <taxon>Psocodea</taxon>
        <taxon>Troctomorpha</taxon>
        <taxon>Phthiraptera</taxon>
        <taxon>Amblycera</taxon>
        <taxon>Menoponidae</taxon>
        <taxon>Menopon</taxon>
    </lineage>
</organism>
<evidence type="ECO:0000256" key="2">
    <source>
        <dbReference type="SAM" id="Phobius"/>
    </source>
</evidence>
<dbReference type="GO" id="GO:0055120">
    <property type="term" value="C:striated muscle dense body"/>
    <property type="evidence" value="ECO:0007669"/>
    <property type="project" value="TreeGrafter"/>
</dbReference>
<evidence type="ECO:0000256" key="1">
    <source>
        <dbReference type="ARBA" id="ARBA00009172"/>
    </source>
</evidence>
<evidence type="ECO:0008006" key="4">
    <source>
        <dbReference type="Google" id="ProtNLM"/>
    </source>
</evidence>
<sequence length="646" mass="71569">MGSLPNLRSLSNDPNTIYKYELCEPDEVPRMTKSQFRPRISGRLPGIKSNYQHLPNSSAQSKIPPYHHHKVRLTKSSGSQYNYCIQNGNSGLGWEEYVSQLPISSNSPISSRSSRSNFTAGLNSVVFNANRRRDSLSSSGGASSVRRLIAVVRSTPSRFGPIYSRRVLCRNFAALCLGHATITAALLPLLSLQSSISTWWWPYDSLQDKTEVGSLLLSGSFALASISSLFTPCLIHFLGCNWTLVVGYMFASAFFVTHLYPTIRWLIPAYLLLGMSLGPISCARISYLVTLANKLTYVMTEEEEEYEQVTGDAKDNIVQKLSRGLQASQDLGMVVGNAVAWFFLHYSHNVTKERSALEVMFEEDEGGDWVCGSQSCPFFEDTYYDAVQNSTWTEEALMVPCRTTALLASVFVGCGVVAVGLTATFTDKIRLFVYQLERPASVAAFQAVKSAFKDPRLQLAAPLSVFIGLQQGFIFADFSKWYVVCSLGVPNVSLVFLSMGLLQSIAAFTLSLLMQNVPRYLVIATGFIFHSCLLLVLLMWKPSGDDSALFYVIAAAWGVCNIIWETLNFTLLTHIYPDSTWQIAFVHGNFFKFLGLSLAFGLHGSVCTWVKLYGLAATMVVGITPHILLEMKLEARRRTKSGLSTL</sequence>
<comment type="similarity">
    <text evidence="1">Belongs to the unc-93 family.</text>
</comment>
<feature type="transmembrane region" description="Helical" evidence="2">
    <location>
        <begin position="548"/>
        <end position="571"/>
    </location>
</feature>
<dbReference type="InterPro" id="IPR036259">
    <property type="entry name" value="MFS_trans_sf"/>
</dbReference>
<feature type="transmembrane region" description="Helical" evidence="2">
    <location>
        <begin position="212"/>
        <end position="235"/>
    </location>
</feature>
<keyword evidence="2" id="KW-0812">Transmembrane</keyword>
<dbReference type="InterPro" id="IPR051951">
    <property type="entry name" value="UNC-93_regulatory"/>
</dbReference>
<feature type="transmembrane region" description="Helical" evidence="2">
    <location>
        <begin position="405"/>
        <end position="425"/>
    </location>
</feature>
<feature type="transmembrane region" description="Helical" evidence="2">
    <location>
        <begin position="267"/>
        <end position="289"/>
    </location>
</feature>
<keyword evidence="2" id="KW-0472">Membrane</keyword>
<evidence type="ECO:0000313" key="3">
    <source>
        <dbReference type="EMBL" id="KAL0266512.1"/>
    </source>
</evidence>
<dbReference type="GO" id="GO:0005886">
    <property type="term" value="C:plasma membrane"/>
    <property type="evidence" value="ECO:0007669"/>
    <property type="project" value="TreeGrafter"/>
</dbReference>
<dbReference type="GO" id="GO:0015459">
    <property type="term" value="F:potassium channel regulator activity"/>
    <property type="evidence" value="ECO:0007669"/>
    <property type="project" value="TreeGrafter"/>
</dbReference>
<protein>
    <recommendedName>
        <fullName evidence="4">UNC93-like protein</fullName>
    </recommendedName>
</protein>
<name>A0AAW2H9R0_9NEOP</name>
<comment type="caution">
    <text evidence="3">The sequence shown here is derived from an EMBL/GenBank/DDBJ whole genome shotgun (WGS) entry which is preliminary data.</text>
</comment>
<dbReference type="AlphaFoldDB" id="A0AAW2H9R0"/>
<dbReference type="SUPFAM" id="SSF103473">
    <property type="entry name" value="MFS general substrate transporter"/>
    <property type="match status" value="1"/>
</dbReference>
<proteinExistence type="inferred from homology"/>
<dbReference type="GO" id="GO:0006937">
    <property type="term" value="P:regulation of muscle contraction"/>
    <property type="evidence" value="ECO:0007669"/>
    <property type="project" value="TreeGrafter"/>
</dbReference>
<dbReference type="PANTHER" id="PTHR19444:SF11">
    <property type="entry name" value="UNC93-LIKE PROTEIN"/>
    <property type="match status" value="1"/>
</dbReference>
<gene>
    <name evidence="3" type="ORF">PYX00_009026</name>
</gene>
<feature type="transmembrane region" description="Helical" evidence="2">
    <location>
        <begin position="172"/>
        <end position="192"/>
    </location>
</feature>
<keyword evidence="2" id="KW-1133">Transmembrane helix</keyword>
<dbReference type="EMBL" id="JARGDH010000005">
    <property type="protein sequence ID" value="KAL0266512.1"/>
    <property type="molecule type" value="Genomic_DNA"/>
</dbReference>
<feature type="transmembrane region" description="Helical" evidence="2">
    <location>
        <begin position="242"/>
        <end position="261"/>
    </location>
</feature>
<feature type="transmembrane region" description="Helical" evidence="2">
    <location>
        <begin position="520"/>
        <end position="542"/>
    </location>
</feature>
<dbReference type="GO" id="GO:0043266">
    <property type="term" value="P:regulation of potassium ion transport"/>
    <property type="evidence" value="ECO:0007669"/>
    <property type="project" value="TreeGrafter"/>
</dbReference>